<accession>A0A167F4M2</accession>
<feature type="domain" description="tRNA ligase kinase" evidence="5">
    <location>
        <begin position="390"/>
        <end position="545"/>
    </location>
</feature>
<keyword evidence="1 7" id="KW-0436">Ligase</keyword>
<dbReference type="PANTHER" id="PTHR32004">
    <property type="entry name" value="TRNA LIGASE"/>
    <property type="match status" value="1"/>
</dbReference>
<feature type="domain" description="T4 RNA ligase 1-like N-terminal" evidence="6">
    <location>
        <begin position="66"/>
        <end position="291"/>
    </location>
</feature>
<feature type="active site" description="N6-AMP-lysine intermediate" evidence="2">
    <location>
        <position position="112"/>
    </location>
</feature>
<evidence type="ECO:0000259" key="4">
    <source>
        <dbReference type="Pfam" id="PF08302"/>
    </source>
</evidence>
<keyword evidence="8" id="KW-1185">Reference proteome</keyword>
<dbReference type="PANTHER" id="PTHR32004:SF1">
    <property type="entry name" value="TRNA LIGASE"/>
    <property type="match status" value="1"/>
</dbReference>
<evidence type="ECO:0000259" key="6">
    <source>
        <dbReference type="Pfam" id="PF09511"/>
    </source>
</evidence>
<comment type="similarity">
    <text evidence="1">Belongs to the TRL1 family.</text>
</comment>
<dbReference type="GO" id="GO:0003972">
    <property type="term" value="F:RNA ligase (ATP) activity"/>
    <property type="evidence" value="ECO:0007669"/>
    <property type="project" value="UniProtKB-UniRule"/>
</dbReference>
<reference evidence="7 8" key="1">
    <citation type="submission" date="2016-02" db="EMBL/GenBank/DDBJ databases">
        <title>Complete genome sequence and transcriptome regulation of the pentose utilising yeast Sugiyamaella lignohabitans.</title>
        <authorList>
            <person name="Bellasio M."/>
            <person name="Peymann A."/>
            <person name="Valli M."/>
            <person name="Sipitzky M."/>
            <person name="Graf A."/>
            <person name="Sauer M."/>
            <person name="Marx H."/>
            <person name="Mattanovich D."/>
        </authorList>
    </citation>
    <scope>NUCLEOTIDE SEQUENCE [LARGE SCALE GENOMIC DNA]</scope>
    <source>
        <strain evidence="7 8">CBS 10342</strain>
    </source>
</reference>
<name>A0A167F4M2_9ASCO</name>
<dbReference type="OrthoDB" id="276239at2759"/>
<dbReference type="Proteomes" id="UP000189580">
    <property type="component" value="Chromosome b"/>
</dbReference>
<dbReference type="InterPro" id="IPR027417">
    <property type="entry name" value="P-loop_NTPase"/>
</dbReference>
<dbReference type="InterPro" id="IPR012387">
    <property type="entry name" value="Trl1_fun"/>
</dbReference>
<dbReference type="KEGG" id="slb:AWJ20_2430"/>
<comment type="catalytic activity">
    <reaction evidence="1">
        <text>ATP + (ribonucleotide)n-3'-hydroxyl + 5'-phospho-(ribonucleotide)m = (ribonucleotide)n+m + AMP + diphosphate.</text>
        <dbReference type="EC" id="6.5.1.3"/>
    </reaction>
</comment>
<dbReference type="GO" id="GO:0005634">
    <property type="term" value="C:nucleus"/>
    <property type="evidence" value="ECO:0007669"/>
    <property type="project" value="TreeGrafter"/>
</dbReference>
<evidence type="ECO:0000313" key="8">
    <source>
        <dbReference type="Proteomes" id="UP000189580"/>
    </source>
</evidence>
<organism evidence="7 8">
    <name type="scientific">Sugiyamaella lignohabitans</name>
    <dbReference type="NCBI Taxonomy" id="796027"/>
    <lineage>
        <taxon>Eukaryota</taxon>
        <taxon>Fungi</taxon>
        <taxon>Dikarya</taxon>
        <taxon>Ascomycota</taxon>
        <taxon>Saccharomycotina</taxon>
        <taxon>Dipodascomycetes</taxon>
        <taxon>Dipodascales</taxon>
        <taxon>Trichomonascaceae</taxon>
        <taxon>Sugiyamaella</taxon>
    </lineage>
</organism>
<dbReference type="PIRSF" id="PIRSF019634">
    <property type="entry name" value="tRNA_lig_yeast"/>
    <property type="match status" value="1"/>
</dbReference>
<dbReference type="Gene3D" id="3.40.50.300">
    <property type="entry name" value="P-loop containing nucleotide triphosphate hydrolases"/>
    <property type="match status" value="1"/>
</dbReference>
<dbReference type="EC" id="6.5.1.3" evidence="1"/>
<dbReference type="GeneID" id="30034341"/>
<dbReference type="InterPro" id="IPR015966">
    <property type="entry name" value="tRNA_lig_kin_fungi"/>
</dbReference>
<dbReference type="AlphaFoldDB" id="A0A167F4M2"/>
<evidence type="ECO:0000256" key="1">
    <source>
        <dbReference type="PIRNR" id="PIRNR019634"/>
    </source>
</evidence>
<evidence type="ECO:0000313" key="7">
    <source>
        <dbReference type="EMBL" id="ANB14818.1"/>
    </source>
</evidence>
<evidence type="ECO:0000256" key="2">
    <source>
        <dbReference type="PIRSR" id="PIRSR019634-50"/>
    </source>
</evidence>
<dbReference type="InterPro" id="IPR019039">
    <property type="entry name" value="T4-Rnl1-like_N"/>
</dbReference>
<dbReference type="RefSeq" id="XP_018737295.1">
    <property type="nucleotide sequence ID" value="XM_018879373.1"/>
</dbReference>
<dbReference type="GO" id="GO:0008081">
    <property type="term" value="F:phosphoric diester hydrolase activity"/>
    <property type="evidence" value="ECO:0007669"/>
    <property type="project" value="InterPro"/>
</dbReference>
<proteinExistence type="inferred from homology"/>
<dbReference type="GO" id="GO:0005524">
    <property type="term" value="F:ATP binding"/>
    <property type="evidence" value="ECO:0007669"/>
    <property type="project" value="UniProtKB-UniRule"/>
</dbReference>
<dbReference type="Pfam" id="PF08303">
    <property type="entry name" value="tRNA_lig_kinase"/>
    <property type="match status" value="1"/>
</dbReference>
<dbReference type="Pfam" id="PF08302">
    <property type="entry name" value="tRNA_lig_CPD"/>
    <property type="match status" value="1"/>
</dbReference>
<evidence type="ECO:0000259" key="5">
    <source>
        <dbReference type="Pfam" id="PF08303"/>
    </source>
</evidence>
<feature type="region of interest" description="Disordered" evidence="3">
    <location>
        <begin position="592"/>
        <end position="627"/>
    </location>
</feature>
<gene>
    <name evidence="7" type="primary">TRL1</name>
    <name evidence="7" type="ORF">AWJ20_2430</name>
</gene>
<dbReference type="InterPro" id="IPR015965">
    <property type="entry name" value="tRNA_lig_PDEase"/>
</dbReference>
<dbReference type="GO" id="GO:0051730">
    <property type="term" value="F:GTP-dependent polyribonucleotide 5'-hydroxyl-kinase activity"/>
    <property type="evidence" value="ECO:0007669"/>
    <property type="project" value="InterPro"/>
</dbReference>
<evidence type="ECO:0000256" key="3">
    <source>
        <dbReference type="SAM" id="MobiDB-lite"/>
    </source>
</evidence>
<feature type="compositionally biased region" description="Basic and acidic residues" evidence="3">
    <location>
        <begin position="592"/>
        <end position="618"/>
    </location>
</feature>
<dbReference type="EMBL" id="CP014503">
    <property type="protein sequence ID" value="ANB14818.1"/>
    <property type="molecule type" value="Genomic_DNA"/>
</dbReference>
<dbReference type="Pfam" id="PF09511">
    <property type="entry name" value="RNA_lig_T4_1"/>
    <property type="match status" value="1"/>
</dbReference>
<feature type="domain" description="tRNA ligase phosphodiesterase" evidence="4">
    <location>
        <begin position="550"/>
        <end position="783"/>
    </location>
</feature>
<dbReference type="GO" id="GO:0006388">
    <property type="term" value="P:tRNA splicing, via endonucleolytic cleavage and ligation"/>
    <property type="evidence" value="ECO:0007669"/>
    <property type="project" value="UniProtKB-UniRule"/>
</dbReference>
<protein>
    <recommendedName>
        <fullName evidence="1">tRNA ligase</fullName>
        <ecNumber evidence="1">6.5.1.3</ecNumber>
    </recommendedName>
</protein>
<sequence>MIEKLATNGADPSLIAELEWAATQDSKAGKARKSEHQIWDRPDIRLTGWKFNEWDYGKEKIQLPINARGLFSLGDKVVVRGYDKFFNIDEVATTSWKWIENNTQGPYYLTLKENGCIVFLSGLEDGTLIVTSKHSTGPREDSPNETNHSWVARKWVDSHLSRVGKTRQELANELYELDATAVGELCDDSFEEHILPYTNDKAGIYLHGLNANTRKFITYPFQVVDELSEKYGFIKTKYLVKNDVTTLKEFLHECSETGSWENDDIEGFVVRCKKNTGDDFFFKYKFEEPYLMYRDWREVTKAYIKSPDTAVASIKRNKPLTLEYLKFIKPILDNDPVAAANFLKNHGIIALREKFLQSKGQSGMELAKLQEDAAANSTNGIPAADIKYALIPAATIGCGKTTLALALTHLTGWGLVQNDNYFMKGAKVRLVTDACEGFKTHNVMFIDRNNHMVRERRQIMEDLLAKSLDEIRFICLNFLPNGASESIFRFTRDRVSNRGDNHQTITGLSSQKVDGIMRGFVNRFQRVNPSQAPDNWFHEIINLDVPSGTKENLKRVLHVLKEKYALVGDFSEQQIDEALSFALEYKAEKEPVKVKGKNPKQEKTKNTGDAKKKEEKPVEPVSPAEPAPPLPLQRMYYSLLLDANKEFMIQLIDSFFAANPQVNDSYWKHLKESMRVQNSFHVTLVHRDAQDNAEKKDCFAKLDEITDKSSIPIPAEGDPVHLRIPDVSSPIRILSLCHDDAAMALKVEVASPEIPFANGTAHITIGTSLGIPAFRSLEMLAAPTSQSHPWNVQPAELSSYLDLFLGHEKPTSTT</sequence>
<keyword evidence="1" id="KW-0819">tRNA processing</keyword>